<dbReference type="InterPro" id="IPR007219">
    <property type="entry name" value="XnlR_reg_dom"/>
</dbReference>
<keyword evidence="1" id="KW-0479">Metal-binding</keyword>
<evidence type="ECO:0000256" key="6">
    <source>
        <dbReference type="ARBA" id="ARBA00023242"/>
    </source>
</evidence>
<dbReference type="GO" id="GO:0008270">
    <property type="term" value="F:zinc ion binding"/>
    <property type="evidence" value="ECO:0007669"/>
    <property type="project" value="InterPro"/>
</dbReference>
<dbReference type="CDD" id="cd12148">
    <property type="entry name" value="fungal_TF_MHR"/>
    <property type="match status" value="1"/>
</dbReference>
<dbReference type="PANTHER" id="PTHR31944">
    <property type="entry name" value="HEME-RESPONSIVE ZINC FINGER TRANSCRIPTION FACTOR HAP1"/>
    <property type="match status" value="1"/>
</dbReference>
<evidence type="ECO:0000259" key="8">
    <source>
        <dbReference type="SMART" id="SM00906"/>
    </source>
</evidence>
<dbReference type="PANTHER" id="PTHR31944:SF131">
    <property type="entry name" value="HEME-RESPONSIVE ZINC FINGER TRANSCRIPTION FACTOR HAP1"/>
    <property type="match status" value="1"/>
</dbReference>
<keyword evidence="10" id="KW-1185">Reference proteome</keyword>
<dbReference type="EMBL" id="JAPEUY010000022">
    <property type="protein sequence ID" value="KAJ4362006.1"/>
    <property type="molecule type" value="Genomic_DNA"/>
</dbReference>
<feature type="domain" description="Xylanolytic transcriptional activator regulatory" evidence="8">
    <location>
        <begin position="276"/>
        <end position="350"/>
    </location>
</feature>
<reference evidence="9" key="1">
    <citation type="submission" date="2022-10" db="EMBL/GenBank/DDBJ databases">
        <title>Tapping the CABI collections for fungal endophytes: first genome assemblies for Collariella, Neodidymelliopsis, Ascochyta clinopodiicola, Didymella pomorum, Didymosphaeria variabile, Neocosmospora piperis and Neocucurbitaria cava.</title>
        <authorList>
            <person name="Hill R."/>
        </authorList>
    </citation>
    <scope>NUCLEOTIDE SEQUENCE</scope>
    <source>
        <strain evidence="9">IMI 356814</strain>
    </source>
</reference>
<evidence type="ECO:0000313" key="10">
    <source>
        <dbReference type="Proteomes" id="UP001140560"/>
    </source>
</evidence>
<comment type="caution">
    <text evidence="9">The sequence shown here is derived from an EMBL/GenBank/DDBJ whole genome shotgun (WGS) entry which is preliminary data.</text>
</comment>
<keyword evidence="3" id="KW-0805">Transcription regulation</keyword>
<feature type="region of interest" description="Disordered" evidence="7">
    <location>
        <begin position="628"/>
        <end position="673"/>
    </location>
</feature>
<dbReference type="GO" id="GO:0005634">
    <property type="term" value="C:nucleus"/>
    <property type="evidence" value="ECO:0007669"/>
    <property type="project" value="TreeGrafter"/>
</dbReference>
<keyword evidence="2" id="KW-0862">Zinc</keyword>
<sequence>MINRYVAPGIFGEGAKLKHLPADRPRLTLNSHLDSGTASVISSLLERISTLEGKQASTTTGEYGGSTALPIHSSTDASVGQFVKSKFYGQSHWMNAIEPYDALGDGNTIVNERTNRKEVNKSTELYSIVAEIKRMARIIKTSRMLQPSVSPELQKSIPPKAVCDVLIDCYLRTFEGPFRILHVPSFRREYETYWSGTAPAKPSVIHKMLLVCAIGVPFYVGPDQARLRASCVKWIQAAVEWLSAPHAKSRLNMVGLQIQILVLLARQVCNVDGDHIWIPAGTLLRTAMHLGLHRDPSDFSKISIYHGEMRRRLWATVLEITAQSSLDMGMPPMISPNDYDTKPPANVDDEEIGEGNDTPLTLKPLNVFTDTSIQIAFTQTLPIRLEIIRLINNLRFDLPYSDVLRLGTQLTGICREKTTFFKSALGSTSNVTPFQIKMSDSMVRRFVLCLHRPYFVKANDDPQYHYSRKMCLDTSLAMCTPATALQPGEEDDWTRMTHRCVGFFKSFFLYAISTIYLELNSQINERREDSTLFAPLISSSAPSSTRPLPLPPQAQALREVLESARETALARLRNGETNAKGIVFTNCVLARIDAVVSGDDPEEAVLEAAKKSVREAKQILNEVYREEHGEEIDLNTGSGPFSSKDHGRGEGADDVTGANLPTGTPVAGGEHDGASLPTFSASIVGLDMLGGSGGGLGDMNMDIDLDLSAYMQGQTMDTGNGGHNFARSPEWFYDLNGWAGFGNYNTSYTGFSM</sequence>
<dbReference type="OrthoDB" id="4337792at2759"/>
<dbReference type="GO" id="GO:0006351">
    <property type="term" value="P:DNA-templated transcription"/>
    <property type="evidence" value="ECO:0007669"/>
    <property type="project" value="InterPro"/>
</dbReference>
<keyword evidence="5" id="KW-0804">Transcription</keyword>
<keyword evidence="6" id="KW-0539">Nucleus</keyword>
<dbReference type="Pfam" id="PF04082">
    <property type="entry name" value="Fungal_trans"/>
    <property type="match status" value="1"/>
</dbReference>
<evidence type="ECO:0000256" key="2">
    <source>
        <dbReference type="ARBA" id="ARBA00022833"/>
    </source>
</evidence>
<evidence type="ECO:0000256" key="3">
    <source>
        <dbReference type="ARBA" id="ARBA00023015"/>
    </source>
</evidence>
<evidence type="ECO:0000256" key="1">
    <source>
        <dbReference type="ARBA" id="ARBA00022723"/>
    </source>
</evidence>
<organism evidence="9 10">
    <name type="scientific">Neocucurbitaria cava</name>
    <dbReference type="NCBI Taxonomy" id="798079"/>
    <lineage>
        <taxon>Eukaryota</taxon>
        <taxon>Fungi</taxon>
        <taxon>Dikarya</taxon>
        <taxon>Ascomycota</taxon>
        <taxon>Pezizomycotina</taxon>
        <taxon>Dothideomycetes</taxon>
        <taxon>Pleosporomycetidae</taxon>
        <taxon>Pleosporales</taxon>
        <taxon>Pleosporineae</taxon>
        <taxon>Cucurbitariaceae</taxon>
        <taxon>Neocucurbitaria</taxon>
    </lineage>
</organism>
<dbReference type="AlphaFoldDB" id="A0A9W8XY14"/>
<dbReference type="InterPro" id="IPR051430">
    <property type="entry name" value="Fungal_TF_Env_Response"/>
</dbReference>
<evidence type="ECO:0000313" key="9">
    <source>
        <dbReference type="EMBL" id="KAJ4362006.1"/>
    </source>
</evidence>
<evidence type="ECO:0000256" key="5">
    <source>
        <dbReference type="ARBA" id="ARBA00023163"/>
    </source>
</evidence>
<dbReference type="SMART" id="SM00906">
    <property type="entry name" value="Fungal_trans"/>
    <property type="match status" value="1"/>
</dbReference>
<evidence type="ECO:0000256" key="7">
    <source>
        <dbReference type="SAM" id="MobiDB-lite"/>
    </source>
</evidence>
<dbReference type="Proteomes" id="UP001140560">
    <property type="component" value="Unassembled WGS sequence"/>
</dbReference>
<dbReference type="GO" id="GO:0001228">
    <property type="term" value="F:DNA-binding transcription activator activity, RNA polymerase II-specific"/>
    <property type="evidence" value="ECO:0007669"/>
    <property type="project" value="TreeGrafter"/>
</dbReference>
<gene>
    <name evidence="9" type="ORF">N0V83_010947</name>
</gene>
<dbReference type="GO" id="GO:0000978">
    <property type="term" value="F:RNA polymerase II cis-regulatory region sequence-specific DNA binding"/>
    <property type="evidence" value="ECO:0007669"/>
    <property type="project" value="TreeGrafter"/>
</dbReference>
<name>A0A9W8XY14_9PLEO</name>
<accession>A0A9W8XY14</accession>
<keyword evidence="4" id="KW-0238">DNA-binding</keyword>
<proteinExistence type="predicted"/>
<protein>
    <recommendedName>
        <fullName evidence="8">Xylanolytic transcriptional activator regulatory domain-containing protein</fullName>
    </recommendedName>
</protein>
<evidence type="ECO:0000256" key="4">
    <source>
        <dbReference type="ARBA" id="ARBA00023125"/>
    </source>
</evidence>